<dbReference type="Proteomes" id="UP000005867">
    <property type="component" value="Chromosome"/>
</dbReference>
<dbReference type="KEGG" id="pyr:P186_1079"/>
<dbReference type="EMBL" id="CP003098">
    <property type="protein sequence ID" value="AET32515.1"/>
    <property type="molecule type" value="Genomic_DNA"/>
</dbReference>
<evidence type="ECO:0000313" key="2">
    <source>
        <dbReference type="EMBL" id="AET32515.1"/>
    </source>
</evidence>
<reference evidence="2 3" key="1">
    <citation type="journal article" date="2012" name="J. Bacteriol.">
        <title>Complete genome sequence of strain 1860, a crenarchaeon of the genus pyrobaculum able to grow with various electron acceptors.</title>
        <authorList>
            <person name="Mardanov A.V."/>
            <person name="Gumerov V.M."/>
            <person name="Slobodkina G.B."/>
            <person name="Beletsky A.V."/>
            <person name="Bonch-Osmolovskaya E.A."/>
            <person name="Ravin N.V."/>
            <person name="Skryabin K.G."/>
        </authorList>
    </citation>
    <scope>NUCLEOTIDE SEQUENCE [LARGE SCALE GENOMIC DNA]</scope>
    <source>
        <strain evidence="2 3">1860</strain>
    </source>
</reference>
<gene>
    <name evidence="2" type="ORF">P186_1079</name>
</gene>
<proteinExistence type="predicted"/>
<sequence>MPYGASLHYCEITPYRRNFIKFRLSSQVEYGEVINAFELMQKAVGAGIVILIFGVLFGIASIFSVYTFAVWLALMFIASAYPVYLMWRAFSLLHRNFDSVLYRYAAYVLLIVIVAMPVIGVVLAAYLISVAWGLQRPPVPGSDLGVRLVLWLVGVLFGAFWYRVWKQVEIDTNVDTFGIVALLTILSAVLSPVSLISDLLDLAFLIVLYFAAGKAKDVFEDALLSQYRKEGNQHDLHK</sequence>
<organism evidence="2 3">
    <name type="scientific">Pyrobaculum ferrireducens</name>
    <dbReference type="NCBI Taxonomy" id="1104324"/>
    <lineage>
        <taxon>Archaea</taxon>
        <taxon>Thermoproteota</taxon>
        <taxon>Thermoprotei</taxon>
        <taxon>Thermoproteales</taxon>
        <taxon>Thermoproteaceae</taxon>
        <taxon>Pyrobaculum</taxon>
    </lineage>
</organism>
<feature type="transmembrane region" description="Helical" evidence="1">
    <location>
        <begin position="148"/>
        <end position="165"/>
    </location>
</feature>
<dbReference type="HOGENOM" id="CLU_1275374_0_0_2"/>
<dbReference type="AlphaFoldDB" id="G7VC15"/>
<accession>G7VC15</accession>
<feature type="transmembrane region" description="Helical" evidence="1">
    <location>
        <begin position="177"/>
        <end position="196"/>
    </location>
</feature>
<keyword evidence="1" id="KW-0472">Membrane</keyword>
<evidence type="ECO:0000313" key="3">
    <source>
        <dbReference type="Proteomes" id="UP000005867"/>
    </source>
</evidence>
<dbReference type="BioCyc" id="PSP1104324:GJSN-1054-MONOMER"/>
<evidence type="ECO:0000256" key="1">
    <source>
        <dbReference type="SAM" id="Phobius"/>
    </source>
</evidence>
<name>G7VC15_9CREN</name>
<feature type="transmembrane region" description="Helical" evidence="1">
    <location>
        <begin position="69"/>
        <end position="87"/>
    </location>
</feature>
<dbReference type="eggNOG" id="arCOG12381">
    <property type="taxonomic scope" value="Archaea"/>
</dbReference>
<dbReference type="STRING" id="1104324.P186_1079"/>
<keyword evidence="3" id="KW-1185">Reference proteome</keyword>
<feature type="transmembrane region" description="Helical" evidence="1">
    <location>
        <begin position="43"/>
        <end position="63"/>
    </location>
</feature>
<keyword evidence="1" id="KW-1133">Transmembrane helix</keyword>
<protein>
    <submittedName>
        <fullName evidence="2">Uncharacterized protein</fullName>
    </submittedName>
</protein>
<feature type="transmembrane region" description="Helical" evidence="1">
    <location>
        <begin position="107"/>
        <end position="128"/>
    </location>
</feature>
<keyword evidence="1" id="KW-0812">Transmembrane</keyword>